<dbReference type="Proteomes" id="UP000805193">
    <property type="component" value="Unassembled WGS sequence"/>
</dbReference>
<protein>
    <submittedName>
        <fullName evidence="1">Uncharacterized protein</fullName>
    </submittedName>
</protein>
<sequence>MVVPVAPLRSHSHSRGRFDLKTPEGPEFTECFAGKGSGFLDGLADEWHQWIGRGGDASTQAEWTTRHVGRSYRSWLCLLERSRLR</sequence>
<reference evidence="1 2" key="1">
    <citation type="journal article" date="2020" name="Cell">
        <title>Large-Scale Comparative Analyses of Tick Genomes Elucidate Their Genetic Diversity and Vector Capacities.</title>
        <authorList>
            <consortium name="Tick Genome and Microbiome Consortium (TIGMIC)"/>
            <person name="Jia N."/>
            <person name="Wang J."/>
            <person name="Shi W."/>
            <person name="Du L."/>
            <person name="Sun Y."/>
            <person name="Zhan W."/>
            <person name="Jiang J.F."/>
            <person name="Wang Q."/>
            <person name="Zhang B."/>
            <person name="Ji P."/>
            <person name="Bell-Sakyi L."/>
            <person name="Cui X.M."/>
            <person name="Yuan T.T."/>
            <person name="Jiang B.G."/>
            <person name="Yang W.F."/>
            <person name="Lam T.T."/>
            <person name="Chang Q.C."/>
            <person name="Ding S.J."/>
            <person name="Wang X.J."/>
            <person name="Zhu J.G."/>
            <person name="Ruan X.D."/>
            <person name="Zhao L."/>
            <person name="Wei J.T."/>
            <person name="Ye R.Z."/>
            <person name="Que T.C."/>
            <person name="Du C.H."/>
            <person name="Zhou Y.H."/>
            <person name="Cheng J.X."/>
            <person name="Dai P.F."/>
            <person name="Guo W.B."/>
            <person name="Han X.H."/>
            <person name="Huang E.J."/>
            <person name="Li L.F."/>
            <person name="Wei W."/>
            <person name="Gao Y.C."/>
            <person name="Liu J.Z."/>
            <person name="Shao H.Z."/>
            <person name="Wang X."/>
            <person name="Wang C.C."/>
            <person name="Yang T.C."/>
            <person name="Huo Q.B."/>
            <person name="Li W."/>
            <person name="Chen H.Y."/>
            <person name="Chen S.E."/>
            <person name="Zhou L.G."/>
            <person name="Ni X.B."/>
            <person name="Tian J.H."/>
            <person name="Sheng Y."/>
            <person name="Liu T."/>
            <person name="Pan Y.S."/>
            <person name="Xia L.Y."/>
            <person name="Li J."/>
            <person name="Zhao F."/>
            <person name="Cao W.C."/>
        </authorList>
    </citation>
    <scope>NUCLEOTIDE SEQUENCE [LARGE SCALE GENOMIC DNA]</scope>
    <source>
        <strain evidence="1">Iper-2018</strain>
    </source>
</reference>
<evidence type="ECO:0000313" key="2">
    <source>
        <dbReference type="Proteomes" id="UP000805193"/>
    </source>
</evidence>
<proteinExistence type="predicted"/>
<organism evidence="1 2">
    <name type="scientific">Ixodes persulcatus</name>
    <name type="common">Taiga tick</name>
    <dbReference type="NCBI Taxonomy" id="34615"/>
    <lineage>
        <taxon>Eukaryota</taxon>
        <taxon>Metazoa</taxon>
        <taxon>Ecdysozoa</taxon>
        <taxon>Arthropoda</taxon>
        <taxon>Chelicerata</taxon>
        <taxon>Arachnida</taxon>
        <taxon>Acari</taxon>
        <taxon>Parasitiformes</taxon>
        <taxon>Ixodida</taxon>
        <taxon>Ixodoidea</taxon>
        <taxon>Ixodidae</taxon>
        <taxon>Ixodinae</taxon>
        <taxon>Ixodes</taxon>
    </lineage>
</organism>
<evidence type="ECO:0000313" key="1">
    <source>
        <dbReference type="EMBL" id="KAG0429055.1"/>
    </source>
</evidence>
<name>A0AC60Q5G2_IXOPE</name>
<dbReference type="EMBL" id="JABSTQ010009451">
    <property type="protein sequence ID" value="KAG0429055.1"/>
    <property type="molecule type" value="Genomic_DNA"/>
</dbReference>
<comment type="caution">
    <text evidence="1">The sequence shown here is derived from an EMBL/GenBank/DDBJ whole genome shotgun (WGS) entry which is preliminary data.</text>
</comment>
<keyword evidence="2" id="KW-1185">Reference proteome</keyword>
<gene>
    <name evidence="1" type="ORF">HPB47_023991</name>
</gene>
<accession>A0AC60Q5G2</accession>